<reference evidence="1 2" key="1">
    <citation type="submission" date="2018-11" db="EMBL/GenBank/DDBJ databases">
        <title>Genome sequence and assembly of Colletotrichum spinosum.</title>
        <authorList>
            <person name="Gan P."/>
            <person name="Shirasu K."/>
        </authorList>
    </citation>
    <scope>NUCLEOTIDE SEQUENCE [LARGE SCALE GENOMIC DNA]</scope>
    <source>
        <strain evidence="1 2">CBS 515.97</strain>
    </source>
</reference>
<keyword evidence="2" id="KW-1185">Reference proteome</keyword>
<evidence type="ECO:0000313" key="2">
    <source>
        <dbReference type="Proteomes" id="UP000295083"/>
    </source>
</evidence>
<accession>A0A4R8PTH5</accession>
<evidence type="ECO:0008006" key="3">
    <source>
        <dbReference type="Google" id="ProtNLM"/>
    </source>
</evidence>
<dbReference type="AlphaFoldDB" id="A0A4R8PTH5"/>
<sequence>MPDTPLRIEIYNTGCHGCTGDIDVHMDDDHLARHVQSLHPRIPKQDEADQILAGYFEQYKEAYLGQLLSMMYFIVSNPQRMEVYGDMWKMAVKTVWPETWCKLHFDHIGSYGNISCDCVTMQQEWRTNPAFSMRKNEAWSVLDRIRNQSHGMSDEHFITSIGFTFEGDPPMTLFNVAMAPFSGGADYPEFQMPFVYVSTPEYRNRFIRLMALAGRVYHDLKNRGQPVCERRHDRFEDASWLGPDEWEETLQRRFRLLQWLYLFLARDAGLDDEVMMFLAGGLLGVLNPWPNPYVADHPSEPQPEALDKQLAAWDTLVDCVYWAERRWAFSIYAGAHVAAHDRLVDSLQETDKFLVVVDRNRKIFTQDATARNRAFARLDNFIVPFDEPVSNNQPECPVCVEPWTDIPCHEPVKLRCCGQYIGRWCMKQWLSHKQLPRQLPEPKDPRDWVCLLCRSDAWWMFMPNGSDVHPAAPETLDPDMSFHAKAHRSERLIQEWNAELNAARFDPMGN</sequence>
<protein>
    <recommendedName>
        <fullName evidence="3">RING-type domain-containing protein</fullName>
    </recommendedName>
</protein>
<comment type="caution">
    <text evidence="1">The sequence shown here is derived from an EMBL/GenBank/DDBJ whole genome shotgun (WGS) entry which is preliminary data.</text>
</comment>
<gene>
    <name evidence="1" type="ORF">C8035_v000489</name>
</gene>
<organism evidence="1 2">
    <name type="scientific">Colletotrichum spinosum</name>
    <dbReference type="NCBI Taxonomy" id="1347390"/>
    <lineage>
        <taxon>Eukaryota</taxon>
        <taxon>Fungi</taxon>
        <taxon>Dikarya</taxon>
        <taxon>Ascomycota</taxon>
        <taxon>Pezizomycotina</taxon>
        <taxon>Sordariomycetes</taxon>
        <taxon>Hypocreomycetidae</taxon>
        <taxon>Glomerellales</taxon>
        <taxon>Glomerellaceae</taxon>
        <taxon>Colletotrichum</taxon>
        <taxon>Colletotrichum orbiculare species complex</taxon>
    </lineage>
</organism>
<dbReference type="SUPFAM" id="SSF57850">
    <property type="entry name" value="RING/U-box"/>
    <property type="match status" value="1"/>
</dbReference>
<proteinExistence type="predicted"/>
<dbReference type="InterPro" id="IPR013083">
    <property type="entry name" value="Znf_RING/FYVE/PHD"/>
</dbReference>
<dbReference type="Proteomes" id="UP000295083">
    <property type="component" value="Unassembled WGS sequence"/>
</dbReference>
<evidence type="ECO:0000313" key="1">
    <source>
        <dbReference type="EMBL" id="TDZ12812.1"/>
    </source>
</evidence>
<name>A0A4R8PTH5_9PEZI</name>
<dbReference type="EMBL" id="QAPG01010715">
    <property type="protein sequence ID" value="TDZ12812.1"/>
    <property type="molecule type" value="Genomic_DNA"/>
</dbReference>
<dbReference type="Gene3D" id="3.30.40.10">
    <property type="entry name" value="Zinc/RING finger domain, C3HC4 (zinc finger)"/>
    <property type="match status" value="1"/>
</dbReference>